<evidence type="ECO:0000313" key="6">
    <source>
        <dbReference type="EMBL" id="ADE54554.1"/>
    </source>
</evidence>
<keyword evidence="2 3" id="KW-0450">Lipoyl</keyword>
<comment type="function">
    <text evidence="3">The glycine cleavage system catalyzes the degradation of glycine. The H protein shuttles the methylamine group of glycine from the P protein to the T protein.</text>
</comment>
<dbReference type="NCBIfam" id="TIGR00527">
    <property type="entry name" value="gcvH"/>
    <property type="match status" value="1"/>
</dbReference>
<dbReference type="InterPro" id="IPR002930">
    <property type="entry name" value="GCV_H"/>
</dbReference>
<dbReference type="OrthoDB" id="9796712at2"/>
<dbReference type="eggNOG" id="COG0509">
    <property type="taxonomic scope" value="Bacteria"/>
</dbReference>
<dbReference type="PANTHER" id="PTHR11715:SF3">
    <property type="entry name" value="GLYCINE CLEAVAGE SYSTEM H PROTEIN-RELATED"/>
    <property type="match status" value="1"/>
</dbReference>
<dbReference type="PANTHER" id="PTHR11715">
    <property type="entry name" value="GLYCINE CLEAVAGE SYSTEM H PROTEIN"/>
    <property type="match status" value="1"/>
</dbReference>
<evidence type="ECO:0000256" key="1">
    <source>
        <dbReference type="ARBA" id="ARBA00009249"/>
    </source>
</evidence>
<sequence length="126" mass="13823">MSELPTDLLFTQDHEWVRVNGDGTVTVGITDYAQESLGDITFVEFPDVGESQSKGDSFGVVESVKAASDLYMPLTGEILEVNDEVDASPELVNQDPYQAGWLLKVKLEDEAELDALLKPEAYAELI</sequence>
<organism evidence="6 7">
    <name type="scientific">Coraliomargarita akajimensis (strain DSM 45221 / IAM 15411 / JCM 23193 / KCTC 12865 / 04OKA010-24)</name>
    <dbReference type="NCBI Taxonomy" id="583355"/>
    <lineage>
        <taxon>Bacteria</taxon>
        <taxon>Pseudomonadati</taxon>
        <taxon>Verrucomicrobiota</taxon>
        <taxon>Opitutia</taxon>
        <taxon>Puniceicoccales</taxon>
        <taxon>Coraliomargaritaceae</taxon>
        <taxon>Coraliomargarita</taxon>
    </lineage>
</organism>
<dbReference type="RefSeq" id="WP_013043276.1">
    <property type="nucleotide sequence ID" value="NC_014008.1"/>
</dbReference>
<dbReference type="HOGENOM" id="CLU_097408_2_0_0"/>
<dbReference type="GO" id="GO:0009249">
    <property type="term" value="P:protein lipoylation"/>
    <property type="evidence" value="ECO:0007669"/>
    <property type="project" value="TreeGrafter"/>
</dbReference>
<dbReference type="STRING" id="583355.Caka_1535"/>
<protein>
    <recommendedName>
        <fullName evidence="3">Glycine cleavage system H protein</fullName>
    </recommendedName>
</protein>
<evidence type="ECO:0000256" key="3">
    <source>
        <dbReference type="HAMAP-Rule" id="MF_00272"/>
    </source>
</evidence>
<evidence type="ECO:0000313" key="7">
    <source>
        <dbReference type="Proteomes" id="UP000000925"/>
    </source>
</evidence>
<dbReference type="SUPFAM" id="SSF51230">
    <property type="entry name" value="Single hybrid motif"/>
    <property type="match status" value="1"/>
</dbReference>
<dbReference type="InterPro" id="IPR033753">
    <property type="entry name" value="GCV_H/Fam206"/>
</dbReference>
<dbReference type="GO" id="GO:0005960">
    <property type="term" value="C:glycine cleavage complex"/>
    <property type="evidence" value="ECO:0007669"/>
    <property type="project" value="InterPro"/>
</dbReference>
<reference evidence="6 7" key="1">
    <citation type="journal article" date="2010" name="Stand. Genomic Sci.">
        <title>Complete genome sequence of Coraliomargarita akajimensis type strain (04OKA010-24).</title>
        <authorList>
            <person name="Mavromatis K."/>
            <person name="Abt B."/>
            <person name="Brambilla E."/>
            <person name="Lapidus A."/>
            <person name="Copeland A."/>
            <person name="Deshpande S."/>
            <person name="Nolan M."/>
            <person name="Lucas S."/>
            <person name="Tice H."/>
            <person name="Cheng J.F."/>
            <person name="Han C."/>
            <person name="Detter J.C."/>
            <person name="Woyke T."/>
            <person name="Goodwin L."/>
            <person name="Pitluck S."/>
            <person name="Held B."/>
            <person name="Brettin T."/>
            <person name="Tapia R."/>
            <person name="Ivanova N."/>
            <person name="Mikhailova N."/>
            <person name="Pati A."/>
            <person name="Liolios K."/>
            <person name="Chen A."/>
            <person name="Palaniappan K."/>
            <person name="Land M."/>
            <person name="Hauser L."/>
            <person name="Chang Y.J."/>
            <person name="Jeffries C.D."/>
            <person name="Rohde M."/>
            <person name="Goker M."/>
            <person name="Bristow J."/>
            <person name="Eisen J.A."/>
            <person name="Markowitz V."/>
            <person name="Hugenholtz P."/>
            <person name="Klenk H.P."/>
            <person name="Kyrpides N.C."/>
        </authorList>
    </citation>
    <scope>NUCLEOTIDE SEQUENCE [LARGE SCALE GENOMIC DNA]</scope>
    <source>
        <strain evidence="7">DSM 45221 / IAM 15411 / JCM 23193 / KCTC 12865</strain>
    </source>
</reference>
<keyword evidence="7" id="KW-1185">Reference proteome</keyword>
<dbReference type="InterPro" id="IPR011053">
    <property type="entry name" value="Single_hybrid_motif"/>
</dbReference>
<dbReference type="PROSITE" id="PS50968">
    <property type="entry name" value="BIOTINYL_LIPOYL"/>
    <property type="match status" value="1"/>
</dbReference>
<accession>D5EJF5</accession>
<evidence type="ECO:0000256" key="2">
    <source>
        <dbReference type="ARBA" id="ARBA00022823"/>
    </source>
</evidence>
<evidence type="ECO:0000256" key="4">
    <source>
        <dbReference type="PIRSR" id="PIRSR617453-50"/>
    </source>
</evidence>
<dbReference type="InterPro" id="IPR017453">
    <property type="entry name" value="GCV_H_sub"/>
</dbReference>
<dbReference type="Proteomes" id="UP000000925">
    <property type="component" value="Chromosome"/>
</dbReference>
<proteinExistence type="inferred from homology"/>
<comment type="subunit">
    <text evidence="3">The glycine cleavage system is composed of four proteins: P, T, L and H.</text>
</comment>
<dbReference type="NCBIfam" id="NF002270">
    <property type="entry name" value="PRK01202.1"/>
    <property type="match status" value="1"/>
</dbReference>
<feature type="modified residue" description="N6-lipoyllysine" evidence="3 4">
    <location>
        <position position="65"/>
    </location>
</feature>
<dbReference type="CDD" id="cd06848">
    <property type="entry name" value="GCS_H"/>
    <property type="match status" value="1"/>
</dbReference>
<comment type="cofactor">
    <cofactor evidence="3">
        <name>(R)-lipoate</name>
        <dbReference type="ChEBI" id="CHEBI:83088"/>
    </cofactor>
    <text evidence="3">Binds 1 lipoyl cofactor covalently.</text>
</comment>
<dbReference type="Gene3D" id="2.40.50.100">
    <property type="match status" value="1"/>
</dbReference>
<name>D5EJF5_CORAD</name>
<dbReference type="GO" id="GO:0005829">
    <property type="term" value="C:cytosol"/>
    <property type="evidence" value="ECO:0007669"/>
    <property type="project" value="TreeGrafter"/>
</dbReference>
<gene>
    <name evidence="3" type="primary">gcvH</name>
    <name evidence="6" type="ordered locus">Caka_1535</name>
</gene>
<comment type="similarity">
    <text evidence="1 3">Belongs to the GcvH family.</text>
</comment>
<evidence type="ECO:0000259" key="5">
    <source>
        <dbReference type="PROSITE" id="PS50968"/>
    </source>
</evidence>
<dbReference type="AlphaFoldDB" id="D5EJF5"/>
<dbReference type="Pfam" id="PF01597">
    <property type="entry name" value="GCV_H"/>
    <property type="match status" value="1"/>
</dbReference>
<dbReference type="EMBL" id="CP001998">
    <property type="protein sequence ID" value="ADE54554.1"/>
    <property type="molecule type" value="Genomic_DNA"/>
</dbReference>
<dbReference type="HAMAP" id="MF_00272">
    <property type="entry name" value="GcvH"/>
    <property type="match status" value="1"/>
</dbReference>
<dbReference type="KEGG" id="caa:Caka_1535"/>
<feature type="domain" description="Lipoyl-binding" evidence="5">
    <location>
        <begin position="24"/>
        <end position="106"/>
    </location>
</feature>
<dbReference type="InterPro" id="IPR000089">
    <property type="entry name" value="Biotin_lipoyl"/>
</dbReference>
<dbReference type="GO" id="GO:0019464">
    <property type="term" value="P:glycine decarboxylation via glycine cleavage system"/>
    <property type="evidence" value="ECO:0007669"/>
    <property type="project" value="UniProtKB-UniRule"/>
</dbReference>